<sequence>MKLGARMLKTGLAVALALYAASLLNFPSNVFAGFAAVFAVQPSIYQSFKTIINQLQANIIGVSLATLMAYSFGTDPFVVGFTVTVIIGICLYLKMERSTVSIALIAVISVMETTQMEVYQFALLRFSSLMLGIFSAFIVNLLFLPPKYETTLFQHIEQTTGEILQWLRVTTRHMSDDPSLKKEINQIQKDVRRMDEIYLLFSQERVYLQKNRLPKTRKLVVFRQLTLTSRKSFFVLKAIQRVDNRTALIPDELQSLLVKEIDQLIHAHEQLLLGYMRRIKRKNKDPIEYISEPAIINLVGSLIELYQSNESEHYIFLSVATALSEYHHELIHLQTLLHSYEKYYNNEKLEILPKRER</sequence>
<dbReference type="EMBL" id="JAPRAT010000009">
    <property type="protein sequence ID" value="MCZ0702871.1"/>
    <property type="molecule type" value="Genomic_DNA"/>
</dbReference>
<organism evidence="7 8">
    <name type="scientific">Natronobacillus azotifigens</name>
    <dbReference type="NCBI Taxonomy" id="472978"/>
    <lineage>
        <taxon>Bacteria</taxon>
        <taxon>Bacillati</taxon>
        <taxon>Bacillota</taxon>
        <taxon>Bacilli</taxon>
        <taxon>Bacillales</taxon>
        <taxon>Bacillaceae</taxon>
        <taxon>Natronobacillus</taxon>
    </lineage>
</organism>
<dbReference type="RefSeq" id="WP_268779640.1">
    <property type="nucleotide sequence ID" value="NZ_JAPRAT010000009.1"/>
</dbReference>
<feature type="transmembrane region" description="Helical" evidence="6">
    <location>
        <begin position="76"/>
        <end position="93"/>
    </location>
</feature>
<proteinExistence type="predicted"/>
<dbReference type="PANTHER" id="PTHR30509">
    <property type="entry name" value="P-HYDROXYBENZOIC ACID EFFLUX PUMP SUBUNIT-RELATED"/>
    <property type="match status" value="1"/>
</dbReference>
<evidence type="ECO:0000256" key="1">
    <source>
        <dbReference type="ARBA" id="ARBA00004651"/>
    </source>
</evidence>
<evidence type="ECO:0000256" key="5">
    <source>
        <dbReference type="ARBA" id="ARBA00023136"/>
    </source>
</evidence>
<dbReference type="Pfam" id="PF06081">
    <property type="entry name" value="ArAE_1"/>
    <property type="match status" value="1"/>
</dbReference>
<dbReference type="Proteomes" id="UP001084197">
    <property type="component" value="Unassembled WGS sequence"/>
</dbReference>
<protein>
    <submittedName>
        <fullName evidence="7">Aromatic acid exporter family protein</fullName>
    </submittedName>
</protein>
<accession>A0A9J6RBF8</accession>
<evidence type="ECO:0000256" key="2">
    <source>
        <dbReference type="ARBA" id="ARBA00022475"/>
    </source>
</evidence>
<keyword evidence="8" id="KW-1185">Reference proteome</keyword>
<keyword evidence="3 6" id="KW-0812">Transmembrane</keyword>
<keyword evidence="2" id="KW-1003">Cell membrane</keyword>
<keyword evidence="5 6" id="KW-0472">Membrane</keyword>
<keyword evidence="4 6" id="KW-1133">Transmembrane helix</keyword>
<comment type="subcellular location">
    <subcellularLocation>
        <location evidence="1">Cell membrane</location>
        <topology evidence="1">Multi-pass membrane protein</topology>
    </subcellularLocation>
</comment>
<feature type="transmembrane region" description="Helical" evidence="6">
    <location>
        <begin position="122"/>
        <end position="144"/>
    </location>
</feature>
<evidence type="ECO:0000256" key="4">
    <source>
        <dbReference type="ARBA" id="ARBA00022989"/>
    </source>
</evidence>
<dbReference type="GO" id="GO:0005886">
    <property type="term" value="C:plasma membrane"/>
    <property type="evidence" value="ECO:0007669"/>
    <property type="project" value="UniProtKB-SubCell"/>
</dbReference>
<evidence type="ECO:0000313" key="7">
    <source>
        <dbReference type="EMBL" id="MCZ0702871.1"/>
    </source>
</evidence>
<dbReference type="AlphaFoldDB" id="A0A9J6RBF8"/>
<gene>
    <name evidence="7" type="ORF">OWO01_06570</name>
</gene>
<name>A0A9J6RBF8_9BACI</name>
<reference evidence="7" key="1">
    <citation type="submission" date="2022-11" db="EMBL/GenBank/DDBJ databases">
        <title>WGS of Natronobacillus azotifigens 24KS-1, an anaerobic diazotrophic haloalkaliphile from soda-rich habitats.</title>
        <authorList>
            <person name="Sorokin D.Y."/>
            <person name="Merkel A.Y."/>
        </authorList>
    </citation>
    <scope>NUCLEOTIDE SEQUENCE</scope>
    <source>
        <strain evidence="7">24KS-1</strain>
    </source>
</reference>
<dbReference type="InterPro" id="IPR010343">
    <property type="entry name" value="ArAE_1"/>
</dbReference>
<evidence type="ECO:0000256" key="6">
    <source>
        <dbReference type="SAM" id="Phobius"/>
    </source>
</evidence>
<evidence type="ECO:0000256" key="3">
    <source>
        <dbReference type="ARBA" id="ARBA00022692"/>
    </source>
</evidence>
<evidence type="ECO:0000313" key="8">
    <source>
        <dbReference type="Proteomes" id="UP001084197"/>
    </source>
</evidence>
<dbReference type="PANTHER" id="PTHR30509:SF27">
    <property type="entry name" value="UPF0421 PROTEIN YGAE"/>
    <property type="match status" value="1"/>
</dbReference>
<comment type="caution">
    <text evidence="7">The sequence shown here is derived from an EMBL/GenBank/DDBJ whole genome shotgun (WGS) entry which is preliminary data.</text>
</comment>